<dbReference type="EMBL" id="JAUSXK010000001">
    <property type="protein sequence ID" value="MDQ0644525.1"/>
    <property type="molecule type" value="Genomic_DNA"/>
</dbReference>
<feature type="region of interest" description="Disordered" evidence="8">
    <location>
        <begin position="470"/>
        <end position="508"/>
    </location>
</feature>
<keyword evidence="3" id="KW-0808">Transferase</keyword>
<dbReference type="SMART" id="SM00220">
    <property type="entry name" value="S_TKc"/>
    <property type="match status" value="1"/>
</dbReference>
<feature type="compositionally biased region" description="Basic residues" evidence="8">
    <location>
        <begin position="406"/>
        <end position="424"/>
    </location>
</feature>
<feature type="compositionally biased region" description="Basic and acidic residues" evidence="8">
    <location>
        <begin position="347"/>
        <end position="358"/>
    </location>
</feature>
<keyword evidence="10" id="KW-0723">Serine/threonine-protein kinase</keyword>
<evidence type="ECO:0000256" key="6">
    <source>
        <dbReference type="ARBA" id="ARBA00022840"/>
    </source>
</evidence>
<dbReference type="InterPro" id="IPR017441">
    <property type="entry name" value="Protein_kinase_ATP_BS"/>
</dbReference>
<evidence type="ECO:0000313" key="10">
    <source>
        <dbReference type="EMBL" id="MDQ0644525.1"/>
    </source>
</evidence>
<accession>A0ABU0PB05</accession>
<dbReference type="SUPFAM" id="SSF56112">
    <property type="entry name" value="Protein kinase-like (PK-like)"/>
    <property type="match status" value="1"/>
</dbReference>
<comment type="similarity">
    <text evidence="1">Belongs to the protein kinase superfamily. NEK Ser/Thr protein kinase family. NIMA subfamily.</text>
</comment>
<dbReference type="PROSITE" id="PS00108">
    <property type="entry name" value="PROTEIN_KINASE_ST"/>
    <property type="match status" value="1"/>
</dbReference>
<keyword evidence="11" id="KW-1185">Reference proteome</keyword>
<dbReference type="InterPro" id="IPR011009">
    <property type="entry name" value="Kinase-like_dom_sf"/>
</dbReference>
<dbReference type="CDD" id="cd14014">
    <property type="entry name" value="STKc_PknB_like"/>
    <property type="match status" value="1"/>
</dbReference>
<feature type="compositionally biased region" description="Basic residues" evidence="8">
    <location>
        <begin position="470"/>
        <end position="485"/>
    </location>
</feature>
<dbReference type="GO" id="GO:0004674">
    <property type="term" value="F:protein serine/threonine kinase activity"/>
    <property type="evidence" value="ECO:0007669"/>
    <property type="project" value="UniProtKB-KW"/>
</dbReference>
<protein>
    <recommendedName>
        <fullName evidence="2">non-specific serine/threonine protein kinase</fullName>
        <ecNumber evidence="2">2.7.11.1</ecNumber>
    </recommendedName>
</protein>
<feature type="binding site" evidence="7">
    <location>
        <position position="46"/>
    </location>
    <ligand>
        <name>ATP</name>
        <dbReference type="ChEBI" id="CHEBI:30616"/>
    </ligand>
</feature>
<evidence type="ECO:0000256" key="3">
    <source>
        <dbReference type="ARBA" id="ARBA00022679"/>
    </source>
</evidence>
<dbReference type="InterPro" id="IPR050660">
    <property type="entry name" value="NEK_Ser/Thr_kinase"/>
</dbReference>
<dbReference type="Pfam" id="PF00069">
    <property type="entry name" value="Pkinase"/>
    <property type="match status" value="1"/>
</dbReference>
<feature type="compositionally biased region" description="Basic residues" evidence="8">
    <location>
        <begin position="315"/>
        <end position="326"/>
    </location>
</feature>
<dbReference type="PROSITE" id="PS50011">
    <property type="entry name" value="PROTEIN_KINASE_DOM"/>
    <property type="match status" value="1"/>
</dbReference>
<keyword evidence="5 10" id="KW-0418">Kinase</keyword>
<evidence type="ECO:0000256" key="4">
    <source>
        <dbReference type="ARBA" id="ARBA00022741"/>
    </source>
</evidence>
<dbReference type="PROSITE" id="PS00107">
    <property type="entry name" value="PROTEIN_KINASE_ATP"/>
    <property type="match status" value="1"/>
</dbReference>
<feature type="region of interest" description="Disordered" evidence="8">
    <location>
        <begin position="384"/>
        <end position="454"/>
    </location>
</feature>
<evidence type="ECO:0000256" key="1">
    <source>
        <dbReference type="ARBA" id="ARBA00010886"/>
    </source>
</evidence>
<dbReference type="PANTHER" id="PTHR43671:SF13">
    <property type="entry name" value="SERINE_THREONINE-PROTEIN KINASE NEK2"/>
    <property type="match status" value="1"/>
</dbReference>
<keyword evidence="6 7" id="KW-0067">ATP-binding</keyword>
<evidence type="ECO:0000256" key="8">
    <source>
        <dbReference type="SAM" id="MobiDB-lite"/>
    </source>
</evidence>
<dbReference type="InterPro" id="IPR008271">
    <property type="entry name" value="Ser/Thr_kinase_AS"/>
</dbReference>
<dbReference type="EC" id="2.7.11.1" evidence="2"/>
<gene>
    <name evidence="10" type="ORF">QFZ46_002685</name>
</gene>
<dbReference type="PANTHER" id="PTHR43671">
    <property type="entry name" value="SERINE/THREONINE-PROTEIN KINASE NEK"/>
    <property type="match status" value="1"/>
</dbReference>
<dbReference type="InterPro" id="IPR000719">
    <property type="entry name" value="Prot_kinase_dom"/>
</dbReference>
<evidence type="ECO:0000256" key="2">
    <source>
        <dbReference type="ARBA" id="ARBA00012513"/>
    </source>
</evidence>
<dbReference type="Gene3D" id="3.30.200.20">
    <property type="entry name" value="Phosphorylase Kinase, domain 1"/>
    <property type="match status" value="1"/>
</dbReference>
<sequence length="508" mass="55000">MDAIDEHATEILLDGRYRLGPCLGRGGMAAVYRAEDTLLGRTVAIKLLGEADEGTSADERVHSETTVLASLNHPSLVTLYDARLDPGHARYLAIEYVDGPTLASRLSDGPLSDSEAASLAGDLSEALQVVHESDIIHRDLKPSNVMLARDPRHGPGWTAKLMDFGIAYSLADPRVTSPGIVVGTAAYMAPEQVRGAELTPAVDIYSLGLVLIEALTGEPAFPVMGKVQTALRRLEETPTVPDSLGPRWVALLTRMTRVDPELRPSAREVAQAAAFLSDDPSPLGLRTVPPTIPSTLLPITTVAPVTGPTGGDRRAAHRPPTPRRSHGPGPQRTPHGPAPRQSQVARGSDHHDVRRRGGDDRLLRVLGVLPSGRITRADRFSNVGGRRFHIPRPRDRSAASAGSARYRFRHHGRARERGHRGRGGGRRESEQGSGEQLGRPEGSGRRQEGEVTRSVLNLSAPSSFCWPRASRVRRSCARWRPRAHPRCGPVWPRRSGPRPTAASRPPVT</sequence>
<feature type="domain" description="Protein kinase" evidence="9">
    <location>
        <begin position="17"/>
        <end position="276"/>
    </location>
</feature>
<reference evidence="10 11" key="1">
    <citation type="submission" date="2023-07" db="EMBL/GenBank/DDBJ databases">
        <title>Comparative genomics of wheat-associated soil bacteria to identify genetic determinants of phenazine resistance.</title>
        <authorList>
            <person name="Mouncey N."/>
        </authorList>
    </citation>
    <scope>NUCLEOTIDE SEQUENCE [LARGE SCALE GENOMIC DNA]</scope>
    <source>
        <strain evidence="10 11">W2I7</strain>
    </source>
</reference>
<feature type="region of interest" description="Disordered" evidence="8">
    <location>
        <begin position="299"/>
        <end position="358"/>
    </location>
</feature>
<dbReference type="Proteomes" id="UP001239085">
    <property type="component" value="Unassembled WGS sequence"/>
</dbReference>
<comment type="caution">
    <text evidence="10">The sequence shown here is derived from an EMBL/GenBank/DDBJ whole genome shotgun (WGS) entry which is preliminary data.</text>
</comment>
<keyword evidence="4 7" id="KW-0547">Nucleotide-binding</keyword>
<dbReference type="Gene3D" id="1.10.510.10">
    <property type="entry name" value="Transferase(Phosphotransferase) domain 1"/>
    <property type="match status" value="1"/>
</dbReference>
<evidence type="ECO:0000256" key="5">
    <source>
        <dbReference type="ARBA" id="ARBA00022777"/>
    </source>
</evidence>
<name>A0ABU0PB05_9MICO</name>
<organism evidence="10 11">
    <name type="scientific">Microbacterium murale</name>
    <dbReference type="NCBI Taxonomy" id="1081040"/>
    <lineage>
        <taxon>Bacteria</taxon>
        <taxon>Bacillati</taxon>
        <taxon>Actinomycetota</taxon>
        <taxon>Actinomycetes</taxon>
        <taxon>Micrococcales</taxon>
        <taxon>Microbacteriaceae</taxon>
        <taxon>Microbacterium</taxon>
    </lineage>
</organism>
<evidence type="ECO:0000259" key="9">
    <source>
        <dbReference type="PROSITE" id="PS50011"/>
    </source>
</evidence>
<proteinExistence type="inferred from homology"/>
<feature type="compositionally biased region" description="Basic and acidic residues" evidence="8">
    <location>
        <begin position="442"/>
        <end position="451"/>
    </location>
</feature>
<evidence type="ECO:0000256" key="7">
    <source>
        <dbReference type="PROSITE-ProRule" id="PRU10141"/>
    </source>
</evidence>
<evidence type="ECO:0000313" key="11">
    <source>
        <dbReference type="Proteomes" id="UP001239085"/>
    </source>
</evidence>